<reference evidence="2" key="1">
    <citation type="journal article" date="2019" name="Gigascience">
        <title>De novo genome assembly of the endangered Acer yangbiense, a plant species with extremely small populations endemic to Yunnan Province, China.</title>
        <authorList>
            <person name="Yang J."/>
            <person name="Wariss H.M."/>
            <person name="Tao L."/>
            <person name="Zhang R."/>
            <person name="Yun Q."/>
            <person name="Hollingsworth P."/>
            <person name="Dao Z."/>
            <person name="Luo G."/>
            <person name="Guo H."/>
            <person name="Ma Y."/>
            <person name="Sun W."/>
        </authorList>
    </citation>
    <scope>NUCLEOTIDE SEQUENCE [LARGE SCALE GENOMIC DNA]</scope>
    <source>
        <strain evidence="2">cv. br00</strain>
    </source>
</reference>
<dbReference type="EMBL" id="VDCV01000010">
    <property type="protein sequence ID" value="KAB5538535.1"/>
    <property type="molecule type" value="Genomic_DNA"/>
</dbReference>
<evidence type="ECO:0000313" key="1">
    <source>
        <dbReference type="EMBL" id="KAB5538535.1"/>
    </source>
</evidence>
<keyword evidence="2" id="KW-1185">Reference proteome</keyword>
<comment type="caution">
    <text evidence="1">The sequence shown here is derived from an EMBL/GenBank/DDBJ whole genome shotgun (WGS) entry which is preliminary data.</text>
</comment>
<dbReference type="AlphaFoldDB" id="A0A5N5L712"/>
<evidence type="ECO:0000313" key="2">
    <source>
        <dbReference type="Proteomes" id="UP000326939"/>
    </source>
</evidence>
<sequence>MQRLMCDGYGPQCSSLSLSFLEIMELKLKRILFIQTLPNKREDRRREILQAGLKVRTFLQYLHEQVEQSSRAMTRIHIPPSTTIIFSTSHRCHVRTSTHQWRDQGEANLSS</sequence>
<name>A0A5N5L712_9ROSI</name>
<accession>A0A5N5L712</accession>
<dbReference type="Proteomes" id="UP000326939">
    <property type="component" value="Chromosome 10"/>
</dbReference>
<gene>
    <name evidence="1" type="ORF">DKX38_016068</name>
</gene>
<proteinExistence type="predicted"/>
<protein>
    <submittedName>
        <fullName evidence="1">Uncharacterized protein</fullName>
    </submittedName>
</protein>
<organism evidence="1 2">
    <name type="scientific">Salix brachista</name>
    <dbReference type="NCBI Taxonomy" id="2182728"/>
    <lineage>
        <taxon>Eukaryota</taxon>
        <taxon>Viridiplantae</taxon>
        <taxon>Streptophyta</taxon>
        <taxon>Embryophyta</taxon>
        <taxon>Tracheophyta</taxon>
        <taxon>Spermatophyta</taxon>
        <taxon>Magnoliopsida</taxon>
        <taxon>eudicotyledons</taxon>
        <taxon>Gunneridae</taxon>
        <taxon>Pentapetalae</taxon>
        <taxon>rosids</taxon>
        <taxon>fabids</taxon>
        <taxon>Malpighiales</taxon>
        <taxon>Salicaceae</taxon>
        <taxon>Saliceae</taxon>
        <taxon>Salix</taxon>
    </lineage>
</organism>